<dbReference type="AlphaFoldDB" id="W7XBE4"/>
<proteinExistence type="inferred from homology"/>
<organism evidence="2 3">
    <name type="scientific">Tetrahymena thermophila (strain SB210)</name>
    <dbReference type="NCBI Taxonomy" id="312017"/>
    <lineage>
        <taxon>Eukaryota</taxon>
        <taxon>Sar</taxon>
        <taxon>Alveolata</taxon>
        <taxon>Ciliophora</taxon>
        <taxon>Intramacronucleata</taxon>
        <taxon>Oligohymenophorea</taxon>
        <taxon>Hymenostomatida</taxon>
        <taxon>Tetrahymenina</taxon>
        <taxon>Tetrahymenidae</taxon>
        <taxon>Tetrahymena</taxon>
    </lineage>
</organism>
<dbReference type="GO" id="GO:0045048">
    <property type="term" value="P:protein insertion into ER membrane"/>
    <property type="evidence" value="ECO:0007669"/>
    <property type="project" value="InterPro"/>
</dbReference>
<name>W7XBE4_TETTS</name>
<dbReference type="Proteomes" id="UP000009168">
    <property type="component" value="Unassembled WGS sequence"/>
</dbReference>
<dbReference type="KEGG" id="tet:TTHERM_001401737"/>
<protein>
    <submittedName>
        <fullName evidence="2">Golgi-to-ER traffic-like protein, putative</fullName>
    </submittedName>
</protein>
<dbReference type="FunCoup" id="W7XBE4">
    <property type="interactions" value="177"/>
</dbReference>
<dbReference type="GO" id="GO:0005829">
    <property type="term" value="C:cytosol"/>
    <property type="evidence" value="ECO:0007669"/>
    <property type="project" value="TreeGrafter"/>
</dbReference>
<accession>W7XBE4</accession>
<dbReference type="STRING" id="312017.W7XBE4"/>
<sequence length="268" mass="31220">MSIQKAKETIQKQKELLQEGKSYEFSQKIIMLANRKVTTGNQQESINLLLEGAKELLQYKDVNEATNLIYKAFEVLTQNKQLLNEELKSELMSIFSIFPQGLDKLKYANKILNEYFIGDKEIGRVVAIDLLNNKQYHVAQKYIINLNDSQFSISFLQKWISTVNCEVESEFFVIRYILCKISQQKLDEAQDILNSFKKDTPFYNFTSFLIRACKIKSRKAYSKLSSKYNSILKLDPSIQLMLKRIACTYFDYEKQESGFDGLFNSIFS</sequence>
<evidence type="ECO:0000256" key="1">
    <source>
        <dbReference type="ARBA" id="ARBA00005351"/>
    </source>
</evidence>
<dbReference type="PANTHER" id="PTHR12875:SF0">
    <property type="entry name" value="GOLGI TO ER TRAFFIC PROTEIN 4 HOMOLOG"/>
    <property type="match status" value="1"/>
</dbReference>
<keyword evidence="3" id="KW-1185">Reference proteome</keyword>
<dbReference type="InterPro" id="IPR007317">
    <property type="entry name" value="GET4"/>
</dbReference>
<dbReference type="InParanoid" id="W7XBE4"/>
<dbReference type="PANTHER" id="PTHR12875">
    <property type="entry name" value="GOLGI TO ER TRAFFIC PROTEIN 4 HOMOLOG"/>
    <property type="match status" value="1"/>
</dbReference>
<dbReference type="RefSeq" id="XP_012656464.1">
    <property type="nucleotide sequence ID" value="XM_012801010.1"/>
</dbReference>
<reference evidence="3" key="1">
    <citation type="journal article" date="2006" name="PLoS Biol.">
        <title>Macronuclear genome sequence of the ciliate Tetrahymena thermophila, a model eukaryote.</title>
        <authorList>
            <person name="Eisen J.A."/>
            <person name="Coyne R.S."/>
            <person name="Wu M."/>
            <person name="Wu D."/>
            <person name="Thiagarajan M."/>
            <person name="Wortman J.R."/>
            <person name="Badger J.H."/>
            <person name="Ren Q."/>
            <person name="Amedeo P."/>
            <person name="Jones K.M."/>
            <person name="Tallon L.J."/>
            <person name="Delcher A.L."/>
            <person name="Salzberg S.L."/>
            <person name="Silva J.C."/>
            <person name="Haas B.J."/>
            <person name="Majoros W.H."/>
            <person name="Farzad M."/>
            <person name="Carlton J.M."/>
            <person name="Smith R.K. Jr."/>
            <person name="Garg J."/>
            <person name="Pearlman R.E."/>
            <person name="Karrer K.M."/>
            <person name="Sun L."/>
            <person name="Manning G."/>
            <person name="Elde N.C."/>
            <person name="Turkewitz A.P."/>
            <person name="Asai D.J."/>
            <person name="Wilkes D.E."/>
            <person name="Wang Y."/>
            <person name="Cai H."/>
            <person name="Collins K."/>
            <person name="Stewart B.A."/>
            <person name="Lee S.R."/>
            <person name="Wilamowska K."/>
            <person name="Weinberg Z."/>
            <person name="Ruzzo W.L."/>
            <person name="Wloga D."/>
            <person name="Gaertig J."/>
            <person name="Frankel J."/>
            <person name="Tsao C.-C."/>
            <person name="Gorovsky M.A."/>
            <person name="Keeling P.J."/>
            <person name="Waller R.F."/>
            <person name="Patron N.J."/>
            <person name="Cherry J.M."/>
            <person name="Stover N.A."/>
            <person name="Krieger C.J."/>
            <person name="del Toro C."/>
            <person name="Ryder H.F."/>
            <person name="Williamson S.C."/>
            <person name="Barbeau R.A."/>
            <person name="Hamilton E.P."/>
            <person name="Orias E."/>
        </authorList>
    </citation>
    <scope>NUCLEOTIDE SEQUENCE [LARGE SCALE GENOMIC DNA]</scope>
    <source>
        <strain evidence="3">SB210</strain>
    </source>
</reference>
<dbReference type="Pfam" id="PF04190">
    <property type="entry name" value="GET4"/>
    <property type="match status" value="1"/>
</dbReference>
<gene>
    <name evidence="2" type="ORF">TTHERM_001401737</name>
</gene>
<evidence type="ECO:0000313" key="3">
    <source>
        <dbReference type="Proteomes" id="UP000009168"/>
    </source>
</evidence>
<evidence type="ECO:0000313" key="2">
    <source>
        <dbReference type="EMBL" id="EWS71001.1"/>
    </source>
</evidence>
<dbReference type="OrthoDB" id="10252405at2759"/>
<dbReference type="Gene3D" id="1.25.40.10">
    <property type="entry name" value="Tetratricopeptide repeat domain"/>
    <property type="match status" value="1"/>
</dbReference>
<dbReference type="EMBL" id="GG662220">
    <property type="protein sequence ID" value="EWS71001.1"/>
    <property type="molecule type" value="Genomic_DNA"/>
</dbReference>
<comment type="similarity">
    <text evidence="1">Belongs to the GET4 family.</text>
</comment>
<dbReference type="GeneID" id="24442301"/>
<dbReference type="InterPro" id="IPR011990">
    <property type="entry name" value="TPR-like_helical_dom_sf"/>
</dbReference>